<dbReference type="STRING" id="419481.SAMN05216233_111113"/>
<dbReference type="CDD" id="cd00009">
    <property type="entry name" value="AAA"/>
    <property type="match status" value="1"/>
</dbReference>
<reference evidence="4 5" key="1">
    <citation type="submission" date="2016-10" db="EMBL/GenBank/DDBJ databases">
        <authorList>
            <person name="de Groot N.N."/>
        </authorList>
    </citation>
    <scope>NUCLEOTIDE SEQUENCE [LARGE SCALE GENOMIC DNA]</scope>
    <source>
        <strain evidence="4 5">AA1</strain>
    </source>
</reference>
<sequence length="506" mass="58244">MMLKRSTRVGELTPEEREFFTLVGRAPRVNPFGEERVFLDRKIAGVPESTSPSRAVEAAVKRVETEAIRMEKEGRLDLRMYKGEDRKLVTGVVTFVFFYRYRKEFDRLIKAQARAGEHQIRASFLKEAISGLEAAGLERDEAIRTVEGCYQLRRAYHFIHYSLVGPSASMVALRYRLWNNVFTHDMELYSGILWNRMEDFSTLILGETGTGKGSAAAAIGRSGYTPYDRKRGCFKESFTRSFLSINLSRFPEALIESELFGHRKGSFTGAIDDYQGVFSRCSPWGAIFLDEIGEVSIPVQIKLLQVLQERVFSPVGSHNEVRFKGRVIAATNKPVEQLRSEGRFRDDFYYRLCSDVITVPPLRQRIEEDKRELVDLVELLVARMVGKRSDNLTDMVLDVIETDLPKGYPWPGNVRELEQCIRRVFLNRSYHGDDVHTARHTGQIPEGFGDLERGELSAHELVTAYCHMLYQKYGKFEEVARRTSLDRRTVKKYVVEWQERLDGEEE</sequence>
<proteinExistence type="predicted"/>
<dbReference type="GO" id="GO:0005524">
    <property type="term" value="F:ATP binding"/>
    <property type="evidence" value="ECO:0007669"/>
    <property type="project" value="UniProtKB-KW"/>
</dbReference>
<evidence type="ECO:0000313" key="5">
    <source>
        <dbReference type="Proteomes" id="UP000198870"/>
    </source>
</evidence>
<keyword evidence="2" id="KW-0067">ATP-binding</keyword>
<dbReference type="EMBL" id="FMUX01000011">
    <property type="protein sequence ID" value="SCY54606.1"/>
    <property type="molecule type" value="Genomic_DNA"/>
</dbReference>
<dbReference type="InterPro" id="IPR027417">
    <property type="entry name" value="P-loop_NTPase"/>
</dbReference>
<evidence type="ECO:0000313" key="4">
    <source>
        <dbReference type="EMBL" id="SCY54606.1"/>
    </source>
</evidence>
<name>A0A1G5GST9_9BACT</name>
<organism evidence="4 5">
    <name type="scientific">Desulfoluna spongiiphila</name>
    <dbReference type="NCBI Taxonomy" id="419481"/>
    <lineage>
        <taxon>Bacteria</taxon>
        <taxon>Pseudomonadati</taxon>
        <taxon>Thermodesulfobacteriota</taxon>
        <taxon>Desulfobacteria</taxon>
        <taxon>Desulfobacterales</taxon>
        <taxon>Desulfolunaceae</taxon>
        <taxon>Desulfoluna</taxon>
    </lineage>
</organism>
<dbReference type="Gene3D" id="3.40.50.300">
    <property type="entry name" value="P-loop containing nucleotide triphosphate hydrolases"/>
    <property type="match status" value="1"/>
</dbReference>
<accession>A0A1G5GST9</accession>
<dbReference type="Gene3D" id="1.10.8.60">
    <property type="match status" value="1"/>
</dbReference>
<dbReference type="SUPFAM" id="SSF52540">
    <property type="entry name" value="P-loop containing nucleoside triphosphate hydrolases"/>
    <property type="match status" value="1"/>
</dbReference>
<dbReference type="Pfam" id="PF00158">
    <property type="entry name" value="Sigma54_activat"/>
    <property type="match status" value="1"/>
</dbReference>
<evidence type="ECO:0000259" key="3">
    <source>
        <dbReference type="PROSITE" id="PS50045"/>
    </source>
</evidence>
<dbReference type="AlphaFoldDB" id="A0A1G5GST9"/>
<dbReference type="SMART" id="SM00382">
    <property type="entry name" value="AAA"/>
    <property type="match status" value="1"/>
</dbReference>
<keyword evidence="1" id="KW-0547">Nucleotide-binding</keyword>
<dbReference type="GO" id="GO:0006355">
    <property type="term" value="P:regulation of DNA-templated transcription"/>
    <property type="evidence" value="ECO:0007669"/>
    <property type="project" value="InterPro"/>
</dbReference>
<keyword evidence="5" id="KW-1185">Reference proteome</keyword>
<dbReference type="Proteomes" id="UP000198870">
    <property type="component" value="Unassembled WGS sequence"/>
</dbReference>
<gene>
    <name evidence="4" type="ORF">SAMN05216233_111113</name>
</gene>
<feature type="domain" description="Sigma-54 factor interaction" evidence="3">
    <location>
        <begin position="163"/>
        <end position="426"/>
    </location>
</feature>
<dbReference type="InterPro" id="IPR003593">
    <property type="entry name" value="AAA+_ATPase"/>
</dbReference>
<evidence type="ECO:0000256" key="1">
    <source>
        <dbReference type="ARBA" id="ARBA00022741"/>
    </source>
</evidence>
<dbReference type="PANTHER" id="PTHR32071:SF122">
    <property type="entry name" value="SIGMA FACTOR"/>
    <property type="match status" value="1"/>
</dbReference>
<dbReference type="PANTHER" id="PTHR32071">
    <property type="entry name" value="TRANSCRIPTIONAL REGULATORY PROTEIN"/>
    <property type="match status" value="1"/>
</dbReference>
<evidence type="ECO:0000256" key="2">
    <source>
        <dbReference type="ARBA" id="ARBA00022840"/>
    </source>
</evidence>
<dbReference type="PROSITE" id="PS50045">
    <property type="entry name" value="SIGMA54_INTERACT_4"/>
    <property type="match status" value="1"/>
</dbReference>
<protein>
    <submittedName>
        <fullName evidence="4">Sigma-54 interaction domain-containing protein</fullName>
    </submittedName>
</protein>
<dbReference type="InterPro" id="IPR002078">
    <property type="entry name" value="Sigma_54_int"/>
</dbReference>